<keyword evidence="5" id="KW-0032">Aminotransferase</keyword>
<dbReference type="GO" id="GO:0008483">
    <property type="term" value="F:transaminase activity"/>
    <property type="evidence" value="ECO:0007669"/>
    <property type="project" value="UniProtKB-KW"/>
</dbReference>
<comment type="cofactor">
    <cofactor evidence="1">
        <name>pyridoxal 5'-phosphate</name>
        <dbReference type="ChEBI" id="CHEBI:597326"/>
    </cofactor>
</comment>
<organism evidence="5 6">
    <name type="scientific">Pontibacter rugosus</name>
    <dbReference type="NCBI Taxonomy" id="1745966"/>
    <lineage>
        <taxon>Bacteria</taxon>
        <taxon>Pseudomonadati</taxon>
        <taxon>Bacteroidota</taxon>
        <taxon>Cytophagia</taxon>
        <taxon>Cytophagales</taxon>
        <taxon>Hymenobacteraceae</taxon>
        <taxon>Pontibacter</taxon>
    </lineage>
</organism>
<dbReference type="InterPro" id="IPR015424">
    <property type="entry name" value="PyrdxlP-dep_Trfase"/>
</dbReference>
<dbReference type="SUPFAM" id="SSF53383">
    <property type="entry name" value="PLP-dependent transferases"/>
    <property type="match status" value="1"/>
</dbReference>
<dbReference type="PANTHER" id="PTHR13693">
    <property type="entry name" value="CLASS II AMINOTRANSFERASE/8-AMINO-7-OXONONANOATE SYNTHASE"/>
    <property type="match status" value="1"/>
</dbReference>
<comment type="caution">
    <text evidence="5">The sequence shown here is derived from an EMBL/GenBank/DDBJ whole genome shotgun (WGS) entry which is preliminary data.</text>
</comment>
<dbReference type="Proteomes" id="UP001597094">
    <property type="component" value="Unassembled WGS sequence"/>
</dbReference>
<keyword evidence="6" id="KW-1185">Reference proteome</keyword>
<evidence type="ECO:0000256" key="3">
    <source>
        <dbReference type="ARBA" id="ARBA00022898"/>
    </source>
</evidence>
<evidence type="ECO:0000259" key="4">
    <source>
        <dbReference type="Pfam" id="PF00155"/>
    </source>
</evidence>
<proteinExistence type="predicted"/>
<sequence>MYSTAITDHLPGRTALINGEEFLYFSGTSYLGIACNKAFQELVCEGMKRYGTNYSSSRRSNLQLQVYEQAEQKLASISGAEAALTMSSGFLVGQTLVQVLRKRGQFKYAPCTHPALWFSPEAAEEANSPITFDAWATNVLQEVEETSSGSFILVCNALDPLQAKAYTFDWLAQLPKNKTFILVVDDSHGFGVCGTAGAGIYQELSKYKHVKIVVVSSLGKALGIPAGIILGPKELIEEVKACSYFGGASPAIPAYLYAFLHADSVFETERQKLQLNIKAFTEGVKHRELFCYIPAYPVFSTRYSQLAAYLEREKILISSFRYPTAESEPFTRVILNSLHTAADIERLAECIHAFVPEAVIE</sequence>
<dbReference type="EMBL" id="JBHTLD010000095">
    <property type="protein sequence ID" value="MFD1186818.1"/>
    <property type="molecule type" value="Genomic_DNA"/>
</dbReference>
<gene>
    <name evidence="5" type="ORF">ACFQ2O_11420</name>
</gene>
<accession>A0ABW3SQF1</accession>
<evidence type="ECO:0000313" key="6">
    <source>
        <dbReference type="Proteomes" id="UP001597094"/>
    </source>
</evidence>
<dbReference type="InterPro" id="IPR004839">
    <property type="entry name" value="Aminotransferase_I/II_large"/>
</dbReference>
<dbReference type="InterPro" id="IPR015422">
    <property type="entry name" value="PyrdxlP-dep_Trfase_small"/>
</dbReference>
<reference evidence="6" key="1">
    <citation type="journal article" date="2019" name="Int. J. Syst. Evol. Microbiol.">
        <title>The Global Catalogue of Microorganisms (GCM) 10K type strain sequencing project: providing services to taxonomists for standard genome sequencing and annotation.</title>
        <authorList>
            <consortium name="The Broad Institute Genomics Platform"/>
            <consortium name="The Broad Institute Genome Sequencing Center for Infectious Disease"/>
            <person name="Wu L."/>
            <person name="Ma J."/>
        </authorList>
    </citation>
    <scope>NUCLEOTIDE SEQUENCE [LARGE SCALE GENOMIC DNA]</scope>
    <source>
        <strain evidence="6">JCM 31319</strain>
    </source>
</reference>
<dbReference type="RefSeq" id="WP_377527506.1">
    <property type="nucleotide sequence ID" value="NZ_JBHTLD010000095.1"/>
</dbReference>
<dbReference type="InterPro" id="IPR015421">
    <property type="entry name" value="PyrdxlP-dep_Trfase_major"/>
</dbReference>
<dbReference type="PANTHER" id="PTHR13693:SF100">
    <property type="entry name" value="8-AMINO-7-OXONONANOATE SYNTHASE"/>
    <property type="match status" value="1"/>
</dbReference>
<name>A0ABW3SQF1_9BACT</name>
<keyword evidence="2" id="KW-0808">Transferase</keyword>
<evidence type="ECO:0000313" key="5">
    <source>
        <dbReference type="EMBL" id="MFD1186818.1"/>
    </source>
</evidence>
<evidence type="ECO:0000256" key="2">
    <source>
        <dbReference type="ARBA" id="ARBA00022679"/>
    </source>
</evidence>
<evidence type="ECO:0000256" key="1">
    <source>
        <dbReference type="ARBA" id="ARBA00001933"/>
    </source>
</evidence>
<keyword evidence="3" id="KW-0663">Pyridoxal phosphate</keyword>
<dbReference type="Gene3D" id="3.90.1150.10">
    <property type="entry name" value="Aspartate Aminotransferase, domain 1"/>
    <property type="match status" value="1"/>
</dbReference>
<dbReference type="Gene3D" id="3.40.640.10">
    <property type="entry name" value="Type I PLP-dependent aspartate aminotransferase-like (Major domain)"/>
    <property type="match status" value="1"/>
</dbReference>
<protein>
    <submittedName>
        <fullName evidence="5">Aminotransferase class I/II-fold pyridoxal phosphate-dependent enzyme</fullName>
    </submittedName>
</protein>
<feature type="domain" description="Aminotransferase class I/classII large" evidence="4">
    <location>
        <begin position="126"/>
        <end position="350"/>
    </location>
</feature>
<dbReference type="InterPro" id="IPR050087">
    <property type="entry name" value="AON_synthase_class-II"/>
</dbReference>
<dbReference type="Pfam" id="PF00155">
    <property type="entry name" value="Aminotran_1_2"/>
    <property type="match status" value="1"/>
</dbReference>